<proteinExistence type="predicted"/>
<dbReference type="AlphaFoldDB" id="A2D7G7"/>
<name>A2D7G7_TRIV3</name>
<dbReference type="KEGG" id="tva:4720895"/>
<protein>
    <submittedName>
        <fullName evidence="1">Uncharacterized protein</fullName>
    </submittedName>
</protein>
<dbReference type="Proteomes" id="UP000001542">
    <property type="component" value="Unassembled WGS sequence"/>
</dbReference>
<dbReference type="VEuPathDB" id="TrichDB:TVAG_120220"/>
<accession>A2D7G7</accession>
<dbReference type="VEuPathDB" id="TrichDB:TVAGG3_0993140"/>
<sequence length="232" mass="26275">MIQYEIAKSIENVINTMQNPSSELISFEDTSKNISAKISLKSSAMMSLELNMKQKDKEISITTDDFPIHIYHNSIARLIPIFHQLTYLEKHPEFCNPDLLMGFAATVANIILMLGENSLIKSENFISDLIPQNLRNYLIIACSPIGDFFLLTIHTVKLVGDAQSVDGVTHWRQYAPDTKFSHLKKEYSVIDSCLMKSKFKPQVNIIAQLRSIQMQLTSAATMISIDDEEEES</sequence>
<reference evidence="1" key="2">
    <citation type="journal article" date="2007" name="Science">
        <title>Draft genome sequence of the sexually transmitted pathogen Trichomonas vaginalis.</title>
        <authorList>
            <person name="Carlton J.M."/>
            <person name="Hirt R.P."/>
            <person name="Silva J.C."/>
            <person name="Delcher A.L."/>
            <person name="Schatz M."/>
            <person name="Zhao Q."/>
            <person name="Wortman J.R."/>
            <person name="Bidwell S.L."/>
            <person name="Alsmark U.C.M."/>
            <person name="Besteiro S."/>
            <person name="Sicheritz-Ponten T."/>
            <person name="Noel C.J."/>
            <person name="Dacks J.B."/>
            <person name="Foster P.G."/>
            <person name="Simillion C."/>
            <person name="Van de Peer Y."/>
            <person name="Miranda-Saavedra D."/>
            <person name="Barton G.J."/>
            <person name="Westrop G.D."/>
            <person name="Mueller S."/>
            <person name="Dessi D."/>
            <person name="Fiori P.L."/>
            <person name="Ren Q."/>
            <person name="Paulsen I."/>
            <person name="Zhang H."/>
            <person name="Bastida-Corcuera F.D."/>
            <person name="Simoes-Barbosa A."/>
            <person name="Brown M.T."/>
            <person name="Hayes R.D."/>
            <person name="Mukherjee M."/>
            <person name="Okumura C.Y."/>
            <person name="Schneider R."/>
            <person name="Smith A.J."/>
            <person name="Vanacova S."/>
            <person name="Villalvazo M."/>
            <person name="Haas B.J."/>
            <person name="Pertea M."/>
            <person name="Feldblyum T.V."/>
            <person name="Utterback T.R."/>
            <person name="Shu C.L."/>
            <person name="Osoegawa K."/>
            <person name="de Jong P.J."/>
            <person name="Hrdy I."/>
            <person name="Horvathova L."/>
            <person name="Zubacova Z."/>
            <person name="Dolezal P."/>
            <person name="Malik S.B."/>
            <person name="Logsdon J.M. Jr."/>
            <person name="Henze K."/>
            <person name="Gupta A."/>
            <person name="Wang C.C."/>
            <person name="Dunne R.L."/>
            <person name="Upcroft J.A."/>
            <person name="Upcroft P."/>
            <person name="White O."/>
            <person name="Salzberg S.L."/>
            <person name="Tang P."/>
            <person name="Chiu C.-H."/>
            <person name="Lee Y.-S."/>
            <person name="Embley T.M."/>
            <person name="Coombs G.H."/>
            <person name="Mottram J.C."/>
            <person name="Tachezy J."/>
            <person name="Fraser-Liggett C.M."/>
            <person name="Johnson P.J."/>
        </authorList>
    </citation>
    <scope>NUCLEOTIDE SEQUENCE [LARGE SCALE GENOMIC DNA]</scope>
    <source>
        <strain evidence="1">G3</strain>
    </source>
</reference>
<organism evidence="1 2">
    <name type="scientific">Trichomonas vaginalis (strain ATCC PRA-98 / G3)</name>
    <dbReference type="NCBI Taxonomy" id="412133"/>
    <lineage>
        <taxon>Eukaryota</taxon>
        <taxon>Metamonada</taxon>
        <taxon>Parabasalia</taxon>
        <taxon>Trichomonadida</taxon>
        <taxon>Trichomonadidae</taxon>
        <taxon>Trichomonas</taxon>
    </lineage>
</organism>
<dbReference type="EMBL" id="DS113177">
    <property type="protein sequence ID" value="EAY23684.1"/>
    <property type="molecule type" value="Genomic_DNA"/>
</dbReference>
<evidence type="ECO:0000313" key="1">
    <source>
        <dbReference type="EMBL" id="EAY23684.1"/>
    </source>
</evidence>
<dbReference type="OrthoDB" id="10408063at2759"/>
<gene>
    <name evidence="1" type="ORF">TVAG_120220</name>
</gene>
<evidence type="ECO:0000313" key="2">
    <source>
        <dbReference type="Proteomes" id="UP000001542"/>
    </source>
</evidence>
<dbReference type="RefSeq" id="XP_001276932.1">
    <property type="nucleotide sequence ID" value="XM_001276931.1"/>
</dbReference>
<keyword evidence="2" id="KW-1185">Reference proteome</keyword>
<dbReference type="InParanoid" id="A2D7G7"/>
<reference evidence="1" key="1">
    <citation type="submission" date="2006-10" db="EMBL/GenBank/DDBJ databases">
        <authorList>
            <person name="Amadeo P."/>
            <person name="Zhao Q."/>
            <person name="Wortman J."/>
            <person name="Fraser-Liggett C."/>
            <person name="Carlton J."/>
        </authorList>
    </citation>
    <scope>NUCLEOTIDE SEQUENCE</scope>
    <source>
        <strain evidence="1">G3</strain>
    </source>
</reference>